<dbReference type="InterPro" id="IPR052155">
    <property type="entry name" value="Biofilm_reg_signaling"/>
</dbReference>
<dbReference type="NCBIfam" id="TIGR00229">
    <property type="entry name" value="sensory_box"/>
    <property type="match status" value="2"/>
</dbReference>
<organism evidence="4">
    <name type="scientific">marine sediment metagenome</name>
    <dbReference type="NCBI Taxonomy" id="412755"/>
    <lineage>
        <taxon>unclassified sequences</taxon>
        <taxon>metagenomes</taxon>
        <taxon>ecological metagenomes</taxon>
    </lineage>
</organism>
<dbReference type="PROSITE" id="PS50113">
    <property type="entry name" value="PAC"/>
    <property type="match status" value="2"/>
</dbReference>
<dbReference type="CDD" id="cd00130">
    <property type="entry name" value="PAS"/>
    <property type="match status" value="2"/>
</dbReference>
<evidence type="ECO:0000256" key="1">
    <source>
        <dbReference type="SAM" id="Coils"/>
    </source>
</evidence>
<feature type="coiled-coil region" evidence="1">
    <location>
        <begin position="88"/>
        <end position="147"/>
    </location>
</feature>
<feature type="non-terminal residue" evidence="4">
    <location>
        <position position="271"/>
    </location>
</feature>
<evidence type="ECO:0008006" key="5">
    <source>
        <dbReference type="Google" id="ProtNLM"/>
    </source>
</evidence>
<protein>
    <recommendedName>
        <fullName evidence="5">PAS domain-containing protein</fullName>
    </recommendedName>
</protein>
<dbReference type="SUPFAM" id="SSF55785">
    <property type="entry name" value="PYP-like sensor domain (PAS domain)"/>
    <property type="match status" value="2"/>
</dbReference>
<dbReference type="PANTHER" id="PTHR44757">
    <property type="entry name" value="DIGUANYLATE CYCLASE DGCP"/>
    <property type="match status" value="1"/>
</dbReference>
<dbReference type="AlphaFoldDB" id="X0UVW0"/>
<feature type="non-terminal residue" evidence="4">
    <location>
        <position position="1"/>
    </location>
</feature>
<dbReference type="SMART" id="SM00091">
    <property type="entry name" value="PAS"/>
    <property type="match status" value="1"/>
</dbReference>
<gene>
    <name evidence="4" type="ORF">S01H1_35207</name>
</gene>
<accession>X0UVW0</accession>
<comment type="caution">
    <text evidence="4">The sequence shown here is derived from an EMBL/GenBank/DDBJ whole genome shotgun (WGS) entry which is preliminary data.</text>
</comment>
<proteinExistence type="predicted"/>
<dbReference type="PROSITE" id="PS50112">
    <property type="entry name" value="PAS"/>
    <property type="match status" value="1"/>
</dbReference>
<dbReference type="PANTHER" id="PTHR44757:SF2">
    <property type="entry name" value="BIOFILM ARCHITECTURE MAINTENANCE PROTEIN MBAA"/>
    <property type="match status" value="1"/>
</dbReference>
<dbReference type="InterPro" id="IPR000014">
    <property type="entry name" value="PAS"/>
</dbReference>
<dbReference type="InterPro" id="IPR000700">
    <property type="entry name" value="PAS-assoc_C"/>
</dbReference>
<reference evidence="4" key="1">
    <citation type="journal article" date="2014" name="Front. Microbiol.">
        <title>High frequency of phylogenetically diverse reductive dehalogenase-homologous genes in deep subseafloor sedimentary metagenomes.</title>
        <authorList>
            <person name="Kawai M."/>
            <person name="Futagami T."/>
            <person name="Toyoda A."/>
            <person name="Takaki Y."/>
            <person name="Nishi S."/>
            <person name="Hori S."/>
            <person name="Arai W."/>
            <person name="Tsubouchi T."/>
            <person name="Morono Y."/>
            <person name="Uchiyama I."/>
            <person name="Ito T."/>
            <person name="Fujiyama A."/>
            <person name="Inagaki F."/>
            <person name="Takami H."/>
        </authorList>
    </citation>
    <scope>NUCLEOTIDE SEQUENCE</scope>
    <source>
        <strain evidence="4">Expedition CK06-06</strain>
    </source>
</reference>
<dbReference type="Pfam" id="PF13426">
    <property type="entry name" value="PAS_9"/>
    <property type="match status" value="2"/>
</dbReference>
<evidence type="ECO:0000259" key="3">
    <source>
        <dbReference type="PROSITE" id="PS50113"/>
    </source>
</evidence>
<dbReference type="InterPro" id="IPR001610">
    <property type="entry name" value="PAC"/>
</dbReference>
<feature type="domain" description="PAC" evidence="3">
    <location>
        <begin position="213"/>
        <end position="269"/>
    </location>
</feature>
<evidence type="ECO:0000313" key="4">
    <source>
        <dbReference type="EMBL" id="GAG09895.1"/>
    </source>
</evidence>
<keyword evidence="1" id="KW-0175">Coiled coil</keyword>
<dbReference type="Gene3D" id="3.30.450.20">
    <property type="entry name" value="PAS domain"/>
    <property type="match status" value="2"/>
</dbReference>
<dbReference type="SMART" id="SM00086">
    <property type="entry name" value="PAC"/>
    <property type="match status" value="2"/>
</dbReference>
<dbReference type="EMBL" id="BARS01021986">
    <property type="protein sequence ID" value="GAG09895.1"/>
    <property type="molecule type" value="Genomic_DNA"/>
</dbReference>
<name>X0UVW0_9ZZZZ</name>
<dbReference type="InterPro" id="IPR035965">
    <property type="entry name" value="PAS-like_dom_sf"/>
</dbReference>
<sequence>DKHNIVWANDIAKELFGPDLLGKKCYSSYHGYDKPCEPCVARKCFEDGKVHEHETVVTTRDGKQMIFWCVVSATAWHRDGRPKLVVELSRNITNRKQAEEALRKAHNELECRVEERTAELLKANKQLKREMEERNRTEEALQESEEKFRTFMETASDLMHMADKDGNFTYVNESTARTLGYSKEEMIGMHITQVLGKEDLEKLFKPKWEELITKGEIILETTWVAKDGKEIHGEIKVVAIYDSDGMYAGSRGVLRDVTERKQAIEEKMKVE</sequence>
<feature type="domain" description="PAS" evidence="2">
    <location>
        <begin position="144"/>
        <end position="215"/>
    </location>
</feature>
<feature type="domain" description="PAC" evidence="3">
    <location>
        <begin position="51"/>
        <end position="104"/>
    </location>
</feature>
<evidence type="ECO:0000259" key="2">
    <source>
        <dbReference type="PROSITE" id="PS50112"/>
    </source>
</evidence>